<proteinExistence type="predicted"/>
<evidence type="ECO:0008006" key="4">
    <source>
        <dbReference type="Google" id="ProtNLM"/>
    </source>
</evidence>
<evidence type="ECO:0000313" key="3">
    <source>
        <dbReference type="Proteomes" id="UP000013827"/>
    </source>
</evidence>
<feature type="compositionally biased region" description="Acidic residues" evidence="1">
    <location>
        <begin position="100"/>
        <end position="198"/>
    </location>
</feature>
<dbReference type="KEGG" id="ehx:EMIHUDRAFT_463859"/>
<dbReference type="EnsemblProtists" id="EOD20420">
    <property type="protein sequence ID" value="EOD20420"/>
    <property type="gene ID" value="EMIHUDRAFT_463859"/>
</dbReference>
<feature type="compositionally biased region" description="Low complexity" evidence="1">
    <location>
        <begin position="79"/>
        <end position="95"/>
    </location>
</feature>
<dbReference type="STRING" id="2903.R1E0T9"/>
<dbReference type="AlphaFoldDB" id="A0A0D3JA85"/>
<accession>A0A0D3JA85</accession>
<reference evidence="3" key="1">
    <citation type="journal article" date="2013" name="Nature">
        <title>Pan genome of the phytoplankton Emiliania underpins its global distribution.</title>
        <authorList>
            <person name="Read B.A."/>
            <person name="Kegel J."/>
            <person name="Klute M.J."/>
            <person name="Kuo A."/>
            <person name="Lefebvre S.C."/>
            <person name="Maumus F."/>
            <person name="Mayer C."/>
            <person name="Miller J."/>
            <person name="Monier A."/>
            <person name="Salamov A."/>
            <person name="Young J."/>
            <person name="Aguilar M."/>
            <person name="Claverie J.M."/>
            <person name="Frickenhaus S."/>
            <person name="Gonzalez K."/>
            <person name="Herman E.K."/>
            <person name="Lin Y.C."/>
            <person name="Napier J."/>
            <person name="Ogata H."/>
            <person name="Sarno A.F."/>
            <person name="Shmutz J."/>
            <person name="Schroeder D."/>
            <person name="de Vargas C."/>
            <person name="Verret F."/>
            <person name="von Dassow P."/>
            <person name="Valentin K."/>
            <person name="Van de Peer Y."/>
            <person name="Wheeler G."/>
            <person name="Dacks J.B."/>
            <person name="Delwiche C.F."/>
            <person name="Dyhrman S.T."/>
            <person name="Glockner G."/>
            <person name="John U."/>
            <person name="Richards T."/>
            <person name="Worden A.Z."/>
            <person name="Zhang X."/>
            <person name="Grigoriev I.V."/>
            <person name="Allen A.E."/>
            <person name="Bidle K."/>
            <person name="Borodovsky M."/>
            <person name="Bowler C."/>
            <person name="Brownlee C."/>
            <person name="Cock J.M."/>
            <person name="Elias M."/>
            <person name="Gladyshev V.N."/>
            <person name="Groth M."/>
            <person name="Guda C."/>
            <person name="Hadaegh A."/>
            <person name="Iglesias-Rodriguez M.D."/>
            <person name="Jenkins J."/>
            <person name="Jones B.M."/>
            <person name="Lawson T."/>
            <person name="Leese F."/>
            <person name="Lindquist E."/>
            <person name="Lobanov A."/>
            <person name="Lomsadze A."/>
            <person name="Malik S.B."/>
            <person name="Marsh M.E."/>
            <person name="Mackinder L."/>
            <person name="Mock T."/>
            <person name="Mueller-Roeber B."/>
            <person name="Pagarete A."/>
            <person name="Parker M."/>
            <person name="Probert I."/>
            <person name="Quesneville H."/>
            <person name="Raines C."/>
            <person name="Rensing S.A."/>
            <person name="Riano-Pachon D.M."/>
            <person name="Richier S."/>
            <person name="Rokitta S."/>
            <person name="Shiraiwa Y."/>
            <person name="Soanes D.M."/>
            <person name="van der Giezen M."/>
            <person name="Wahlund T.M."/>
            <person name="Williams B."/>
            <person name="Wilson W."/>
            <person name="Wolfe G."/>
            <person name="Wurch L.L."/>
        </authorList>
    </citation>
    <scope>NUCLEOTIDE SEQUENCE</scope>
</reference>
<organism evidence="2 3">
    <name type="scientific">Emiliania huxleyi (strain CCMP1516)</name>
    <dbReference type="NCBI Taxonomy" id="280463"/>
    <lineage>
        <taxon>Eukaryota</taxon>
        <taxon>Haptista</taxon>
        <taxon>Haptophyta</taxon>
        <taxon>Prymnesiophyceae</taxon>
        <taxon>Isochrysidales</taxon>
        <taxon>Noelaerhabdaceae</taxon>
        <taxon>Emiliania</taxon>
    </lineage>
</organism>
<keyword evidence="3" id="KW-1185">Reference proteome</keyword>
<name>A0A0D3JA85_EMIH1</name>
<evidence type="ECO:0000313" key="2">
    <source>
        <dbReference type="EnsemblProtists" id="EOD20420"/>
    </source>
</evidence>
<reference evidence="2" key="2">
    <citation type="submission" date="2024-10" db="UniProtKB">
        <authorList>
            <consortium name="EnsemblProtists"/>
        </authorList>
    </citation>
    <scope>IDENTIFICATION</scope>
</reference>
<dbReference type="PANTHER" id="PTHR39290:SF6">
    <property type="entry name" value="S-ADENOSYL-L-METHIONINE-DEPENDENT METHYLTRANSFERASES SUPERFAMILY PROTEIN"/>
    <property type="match status" value="1"/>
</dbReference>
<dbReference type="RefSeq" id="XP_005772849.1">
    <property type="nucleotide sequence ID" value="XM_005772792.1"/>
</dbReference>
<feature type="region of interest" description="Disordered" evidence="1">
    <location>
        <begin position="79"/>
        <end position="200"/>
    </location>
</feature>
<protein>
    <recommendedName>
        <fullName evidence="4">MYND-type domain-containing protein</fullName>
    </recommendedName>
</protein>
<dbReference type="PANTHER" id="PTHR39290">
    <property type="entry name" value="C3H1-TYPE DOMAIN-CONTAINING PROTEIN-RELATED"/>
    <property type="match status" value="1"/>
</dbReference>
<sequence length="716" mass="74594">MFVGYVLRDGEGNFADCAFRLTQVVAVAPKTGDFVVRLYVRSGGSGNPALLCSLTRARPQAKLDLIVPSDACVACEMSGAARGAPRRLPAAQPRGSGALDEWEEAEAGSDESDGSEEGGEEEAEEEESDAREESGSGEEEAEEEAAAEAEAEEAEEESEEDDESYEEGEEESGEEESEEEGEEEDGSEAGSGEEDEADKEARLQPAAVFTAHGGVAVTVAEYVPRRVGISPARGTVPLTAMERRAAGRSCGKEGPLYPIEPAQPLPLKSPTRGVARAVPAHSPKAAGGARKNGAAGGGGGAAAEALSALAPDLAADSALSGRAKLTAVLAVDDFYFGALYAELTRDGSGASTFSNAEAWAAGGGWTGRAVAAHVALLAASLSSAAKPAAPNPLYELWRLRWAEAATLLHGGGLASAAQYAKARPAGRAARDKEPPAPPLVRRWRRGEREWPCWLLAFAVPSAEALAAVSELGLPVVEMGGGVGYWAALLRRRGGAVKRGVAVECFDSAPTEAGGKGGKGGESGNTFHGECPPWGPVQRGSSALLASRRFRRHALLLCYPPPRAPMAAECLAAFCGDTVVHVGEWLGDTGSAAFEAALAEGWELTRRLPLPCWGDTAEDLTIWRRRGGGVPRGGGGAADHPVLRCDSCGKAGSLQPATVRDKPGLLRRCRYCRLACYCSAACARRGDAEHKKCHAVRMIGAPPPADFGGPEYHTCCV</sequence>
<dbReference type="GeneID" id="17265966"/>
<dbReference type="Proteomes" id="UP000013827">
    <property type="component" value="Unassembled WGS sequence"/>
</dbReference>
<dbReference type="eggNOG" id="KOG1808">
    <property type="taxonomic scope" value="Eukaryota"/>
</dbReference>
<evidence type="ECO:0000256" key="1">
    <source>
        <dbReference type="SAM" id="MobiDB-lite"/>
    </source>
</evidence>
<dbReference type="HOGENOM" id="CLU_401401_0_0_1"/>
<dbReference type="PaxDb" id="2903-EOD20420"/>